<feature type="compositionally biased region" description="Polar residues" evidence="1">
    <location>
        <begin position="20"/>
        <end position="31"/>
    </location>
</feature>
<dbReference type="EMBL" id="JANBVN010000063">
    <property type="protein sequence ID" value="KAJ9151536.1"/>
    <property type="molecule type" value="Genomic_DNA"/>
</dbReference>
<keyword evidence="3" id="KW-1185">Reference proteome</keyword>
<comment type="caution">
    <text evidence="2">The sequence shown here is derived from an EMBL/GenBank/DDBJ whole genome shotgun (WGS) entry which is preliminary data.</text>
</comment>
<feature type="compositionally biased region" description="Basic and acidic residues" evidence="1">
    <location>
        <begin position="7"/>
        <end position="16"/>
    </location>
</feature>
<dbReference type="AlphaFoldDB" id="A0AA38RNH9"/>
<organism evidence="2 3">
    <name type="scientific">Coniochaeta hoffmannii</name>
    <dbReference type="NCBI Taxonomy" id="91930"/>
    <lineage>
        <taxon>Eukaryota</taxon>
        <taxon>Fungi</taxon>
        <taxon>Dikarya</taxon>
        <taxon>Ascomycota</taxon>
        <taxon>Pezizomycotina</taxon>
        <taxon>Sordariomycetes</taxon>
        <taxon>Sordariomycetidae</taxon>
        <taxon>Coniochaetales</taxon>
        <taxon>Coniochaetaceae</taxon>
        <taxon>Coniochaeta</taxon>
    </lineage>
</organism>
<feature type="compositionally biased region" description="Polar residues" evidence="1">
    <location>
        <begin position="216"/>
        <end position="229"/>
    </location>
</feature>
<accession>A0AA38RNH9</accession>
<feature type="region of interest" description="Disordered" evidence="1">
    <location>
        <begin position="197"/>
        <end position="236"/>
    </location>
</feature>
<feature type="region of interest" description="Disordered" evidence="1">
    <location>
        <begin position="302"/>
        <end position="329"/>
    </location>
</feature>
<feature type="compositionally biased region" description="Acidic residues" evidence="1">
    <location>
        <begin position="199"/>
        <end position="209"/>
    </location>
</feature>
<reference evidence="2" key="1">
    <citation type="submission" date="2022-07" db="EMBL/GenBank/DDBJ databases">
        <title>Fungi with potential for degradation of polypropylene.</title>
        <authorList>
            <person name="Gostincar C."/>
        </authorList>
    </citation>
    <scope>NUCLEOTIDE SEQUENCE</scope>
    <source>
        <strain evidence="2">EXF-13287</strain>
    </source>
</reference>
<proteinExistence type="predicted"/>
<feature type="region of interest" description="Disordered" evidence="1">
    <location>
        <begin position="1"/>
        <end position="38"/>
    </location>
</feature>
<name>A0AA38RNH9_9PEZI</name>
<evidence type="ECO:0000256" key="1">
    <source>
        <dbReference type="SAM" id="MobiDB-lite"/>
    </source>
</evidence>
<dbReference type="Proteomes" id="UP001174691">
    <property type="component" value="Unassembled WGS sequence"/>
</dbReference>
<evidence type="ECO:0000313" key="3">
    <source>
        <dbReference type="Proteomes" id="UP001174691"/>
    </source>
</evidence>
<sequence>MSSRQSGTEDPRRSERGACAQTSIQSQSVSAPENEDVEYRSDEDVGLLTRAGFVKSITRDLEALDACMADAARDLRRAWKKLIWTYCRKPGSFNFPRFALTNMKQDVVSRCLESEFGTDELARFWKDTSPHTKRSLGAFLELPQPPMLALYFGAAHNRTPKATAWALAMSRLPRRLEPWHLGVEQFCNPCWGALRTPDSEDGSQDAEAEEDRHDQGSQPTHTPGQSSLHASPLRGVFPQSPVLSAAADSGIEPENAAEDDTIHGPAADAEGAIAGSRHVHQDPASPAPGTNTAVSMIAAGVRKSTGKRPASSEGDDAPDRKRTPARSPFTLLTRQDLERLIRVPSSPGPSGSAAEDFTASHCLNGAVLDILLVCFTYAFANSSAISPSGLRSKHPEHALLRLTGEHFGPVIAIHSTGVFHWVCISADLTSGAVAVYDSMAGRPTSKSAQQLADQIRASVQLSGTGTMTAKTEICPLQPGDGTVNFGVNAAAVACMCFFGALLAGARLRPALPATLVRVLDDVTVVEEEPELPPLEAAVSGLARVWLLTEHIKRQVAPLAALQEKRAAVYGARRKAGQDVVGVILPCMPKLAAGVEREMVRLEEEVF</sequence>
<gene>
    <name evidence="2" type="ORF">NKR19_g4848</name>
</gene>
<protein>
    <submittedName>
        <fullName evidence="2">Uncharacterized protein</fullName>
    </submittedName>
</protein>
<evidence type="ECO:0000313" key="2">
    <source>
        <dbReference type="EMBL" id="KAJ9151536.1"/>
    </source>
</evidence>